<organism evidence="3 4">
    <name type="scientific">Trichoderma asperellum (strain ATCC 204424 / CBS 433.97 / NBRC 101777)</name>
    <dbReference type="NCBI Taxonomy" id="1042311"/>
    <lineage>
        <taxon>Eukaryota</taxon>
        <taxon>Fungi</taxon>
        <taxon>Dikarya</taxon>
        <taxon>Ascomycota</taxon>
        <taxon>Pezizomycotina</taxon>
        <taxon>Sordariomycetes</taxon>
        <taxon>Hypocreomycetidae</taxon>
        <taxon>Hypocreales</taxon>
        <taxon>Hypocreaceae</taxon>
        <taxon>Trichoderma</taxon>
    </lineage>
</organism>
<dbReference type="PANTHER" id="PTHR35041">
    <property type="entry name" value="MEDIATOR OF RNA POLYMERASE II TRANSCRIPTION SUBUNIT 1"/>
    <property type="match status" value="1"/>
</dbReference>
<accession>A0A2T3Z048</accession>
<keyword evidence="2" id="KW-0472">Membrane</keyword>
<protein>
    <submittedName>
        <fullName evidence="3">Uncharacterized protein</fullName>
    </submittedName>
</protein>
<dbReference type="STRING" id="1042311.A0A2T3Z048"/>
<feature type="compositionally biased region" description="Basic and acidic residues" evidence="1">
    <location>
        <begin position="669"/>
        <end position="678"/>
    </location>
</feature>
<feature type="transmembrane region" description="Helical" evidence="2">
    <location>
        <begin position="12"/>
        <end position="32"/>
    </location>
</feature>
<dbReference type="EMBL" id="KZ679266">
    <property type="protein sequence ID" value="PTB38202.1"/>
    <property type="molecule type" value="Genomic_DNA"/>
</dbReference>
<dbReference type="AlphaFoldDB" id="A0A2T3Z048"/>
<keyword evidence="2" id="KW-0812">Transmembrane</keyword>
<keyword evidence="2" id="KW-1133">Transmembrane helix</keyword>
<evidence type="ECO:0000256" key="1">
    <source>
        <dbReference type="SAM" id="MobiDB-lite"/>
    </source>
</evidence>
<reference evidence="3 4" key="1">
    <citation type="submission" date="2016-07" db="EMBL/GenBank/DDBJ databases">
        <title>Multiple horizontal gene transfer events from other fungi enriched the ability of initially mycotrophic Trichoderma (Ascomycota) to feed on dead plant biomass.</title>
        <authorList>
            <consortium name="DOE Joint Genome Institute"/>
            <person name="Aerts A."/>
            <person name="Atanasova L."/>
            <person name="Chenthamara K."/>
            <person name="Zhang J."/>
            <person name="Grujic M."/>
            <person name="Henrissat B."/>
            <person name="Kuo A."/>
            <person name="Salamov A."/>
            <person name="Lipzen A."/>
            <person name="Labutti K."/>
            <person name="Barry K."/>
            <person name="Miao Y."/>
            <person name="Rahimi M.J."/>
            <person name="Shen Q."/>
            <person name="Grigoriev I.V."/>
            <person name="Kubicek C.P."/>
            <person name="Druzhinina I.S."/>
        </authorList>
    </citation>
    <scope>NUCLEOTIDE SEQUENCE [LARGE SCALE GENOMIC DNA]</scope>
    <source>
        <strain evidence="3 4">CBS 433.97</strain>
    </source>
</reference>
<feature type="transmembrane region" description="Helical" evidence="2">
    <location>
        <begin position="126"/>
        <end position="146"/>
    </location>
</feature>
<sequence length="678" mass="73493">MLPEWATHPARGTMATMLLFGAAFTIGHHFFYQSLSGKPPSNAVYFKGFSGGLTGQQVNLAAGAVFAFLVHSALGVVINTAANQALWVAIRTQSSKLEVIDNLATATTSIWSMFDFRLWKKSPIRMALATIFWLLSITSFITPATLNVKWSATTSMSTTRVPQIDFTSLNFANLQGQVSASPWYKYSAPQYSVLQAVAGSTAGGRILPISSPHQNATWFLKFPGPALSCESLNEESVLHDNITNNILTTMSAGVNGKMGSGCSQSFGYISWVPTTDMNLHNSFLPFPGMTLNTSQTPYKSPSQSVGPLDGGTEPLTLLVAALPGMVQGLTSYPCLSYTPKNDSVSFTKEALNYIANMTITKCTMYNTSYEANFTYVNNIQSVNLTTQGSFNNVTSQTGVAGAYPLQSQQSDGTFVDDLTLVENLAYQAVMDAFGRMFVGAITYDLSLQRQIIDTQMASTRLLGTKDFNFIQPLSRDREGSAAGTLEGAVDQGYAPWKGFSVDQAPNSSIPVASMMEELFRNATVSLMSNIFLQPNYSSPYAPSGVAVTVTAYSLIYSYAAGTLWLAYGIALGMTLLSIVLGIISIHHNGGSSYTTKFSTILRAAYCMALSEPILPEDTDGKDPTPQYIKKLTISFSPVFGTTVRYNKAAQSSEEDKLQQIEESQTEMKSWGDNRRESS</sequence>
<dbReference type="Proteomes" id="UP000240493">
    <property type="component" value="Unassembled WGS sequence"/>
</dbReference>
<gene>
    <name evidence="3" type="ORF">M441DRAFT_146731</name>
</gene>
<evidence type="ECO:0000256" key="2">
    <source>
        <dbReference type="SAM" id="Phobius"/>
    </source>
</evidence>
<evidence type="ECO:0000313" key="4">
    <source>
        <dbReference type="Proteomes" id="UP000240493"/>
    </source>
</evidence>
<dbReference type="PANTHER" id="PTHR35041:SF6">
    <property type="entry name" value="FORMYLMETHIONINE DEFORMYLASE-LIKE PROTEIN-RELATED"/>
    <property type="match status" value="1"/>
</dbReference>
<feature type="region of interest" description="Disordered" evidence="1">
    <location>
        <begin position="649"/>
        <end position="678"/>
    </location>
</feature>
<feature type="transmembrane region" description="Helical" evidence="2">
    <location>
        <begin position="564"/>
        <end position="583"/>
    </location>
</feature>
<dbReference type="OrthoDB" id="5322539at2759"/>
<evidence type="ECO:0000313" key="3">
    <source>
        <dbReference type="EMBL" id="PTB38202.1"/>
    </source>
</evidence>
<proteinExistence type="predicted"/>
<name>A0A2T3Z048_TRIA4</name>
<keyword evidence="4" id="KW-1185">Reference proteome</keyword>
<feature type="transmembrane region" description="Helical" evidence="2">
    <location>
        <begin position="60"/>
        <end position="82"/>
    </location>
</feature>